<evidence type="ECO:0000313" key="3">
    <source>
        <dbReference type="Proteomes" id="UP001189429"/>
    </source>
</evidence>
<feature type="region of interest" description="Disordered" evidence="1">
    <location>
        <begin position="27"/>
        <end position="206"/>
    </location>
</feature>
<comment type="caution">
    <text evidence="2">The sequence shown here is derived from an EMBL/GenBank/DDBJ whole genome shotgun (WGS) entry which is preliminary data.</text>
</comment>
<evidence type="ECO:0000313" key="2">
    <source>
        <dbReference type="EMBL" id="CAK0841299.1"/>
    </source>
</evidence>
<gene>
    <name evidence="2" type="ORF">PCOR1329_LOCUS36541</name>
</gene>
<feature type="compositionally biased region" description="Low complexity" evidence="1">
    <location>
        <begin position="136"/>
        <end position="150"/>
    </location>
</feature>
<sequence>MALQRSQRVLFEVSSSDELTCTVLTAAMPSSEPCTSYEGGSPGKPAARAAGKPAAPREAGSFPARAAIGRTAPRPRSRPPPAREAPPPPPPAPCARGAGALSGRAPTSGEASTASLPWGALGEHAASLRRPREAAARGPSARASRSACRRGLGGALPKLVPDVPAGAEGDCEQKKKKKKHPDHGQDVAGATSREVTSRQLFHAASI</sequence>
<keyword evidence="3" id="KW-1185">Reference proteome</keyword>
<evidence type="ECO:0000256" key="1">
    <source>
        <dbReference type="SAM" id="MobiDB-lite"/>
    </source>
</evidence>
<dbReference type="Proteomes" id="UP001189429">
    <property type="component" value="Unassembled WGS sequence"/>
</dbReference>
<proteinExistence type="predicted"/>
<name>A0ABN9T881_9DINO</name>
<dbReference type="EMBL" id="CAUYUJ010014445">
    <property type="protein sequence ID" value="CAK0841299.1"/>
    <property type="molecule type" value="Genomic_DNA"/>
</dbReference>
<organism evidence="2 3">
    <name type="scientific">Prorocentrum cordatum</name>
    <dbReference type="NCBI Taxonomy" id="2364126"/>
    <lineage>
        <taxon>Eukaryota</taxon>
        <taxon>Sar</taxon>
        <taxon>Alveolata</taxon>
        <taxon>Dinophyceae</taxon>
        <taxon>Prorocentrales</taxon>
        <taxon>Prorocentraceae</taxon>
        <taxon>Prorocentrum</taxon>
    </lineage>
</organism>
<reference evidence="2" key="1">
    <citation type="submission" date="2023-10" db="EMBL/GenBank/DDBJ databases">
        <authorList>
            <person name="Chen Y."/>
            <person name="Shah S."/>
            <person name="Dougan E. K."/>
            <person name="Thang M."/>
            <person name="Chan C."/>
        </authorList>
    </citation>
    <scope>NUCLEOTIDE SEQUENCE [LARGE SCALE GENOMIC DNA]</scope>
</reference>
<protein>
    <submittedName>
        <fullName evidence="2">Uncharacterized protein</fullName>
    </submittedName>
</protein>
<accession>A0ABN9T881</accession>
<feature type="compositionally biased region" description="Low complexity" evidence="1">
    <location>
        <begin position="43"/>
        <end position="60"/>
    </location>
</feature>
<feature type="compositionally biased region" description="Pro residues" evidence="1">
    <location>
        <begin position="78"/>
        <end position="93"/>
    </location>
</feature>